<reference evidence="2" key="1">
    <citation type="submission" date="2018-06" db="EMBL/GenBank/DDBJ databases">
        <authorList>
            <person name="Zhirakovskaya E."/>
        </authorList>
    </citation>
    <scope>NUCLEOTIDE SEQUENCE</scope>
</reference>
<accession>A0A3B0VLP7</accession>
<dbReference type="GO" id="GO:0035438">
    <property type="term" value="F:cyclic-di-GMP binding"/>
    <property type="evidence" value="ECO:0007669"/>
    <property type="project" value="InterPro"/>
</dbReference>
<dbReference type="Gene3D" id="2.40.10.220">
    <property type="entry name" value="predicted glycosyltransferase like domains"/>
    <property type="match status" value="1"/>
</dbReference>
<protein>
    <recommendedName>
        <fullName evidence="1">PilZ domain-containing protein</fullName>
    </recommendedName>
</protein>
<proteinExistence type="predicted"/>
<dbReference type="Pfam" id="PF07238">
    <property type="entry name" value="PilZ"/>
    <property type="match status" value="1"/>
</dbReference>
<evidence type="ECO:0000259" key="1">
    <source>
        <dbReference type="Pfam" id="PF07238"/>
    </source>
</evidence>
<organism evidence="2">
    <name type="scientific">hydrothermal vent metagenome</name>
    <dbReference type="NCBI Taxonomy" id="652676"/>
    <lineage>
        <taxon>unclassified sequences</taxon>
        <taxon>metagenomes</taxon>
        <taxon>ecological metagenomes</taxon>
    </lineage>
</organism>
<dbReference type="InterPro" id="IPR009875">
    <property type="entry name" value="PilZ_domain"/>
</dbReference>
<feature type="domain" description="PilZ" evidence="1">
    <location>
        <begin position="14"/>
        <end position="102"/>
    </location>
</feature>
<name>A0A3B0VLP7_9ZZZZ</name>
<evidence type="ECO:0000313" key="2">
    <source>
        <dbReference type="EMBL" id="VAW37739.1"/>
    </source>
</evidence>
<dbReference type="AlphaFoldDB" id="A0A3B0VLP7"/>
<sequence>MTFMGAKIGKKGILSCEIKDVAELHKLYMPFIENGGVFVKTSNIYDLGDDVFLLLSLMGEEKFPVTGKVIWVTPSGASGLKRSGIGVQFSDNSEMEKARTKIETILAPYKGEHIPTETM</sequence>
<dbReference type="EMBL" id="UOEW01000177">
    <property type="protein sequence ID" value="VAW37739.1"/>
    <property type="molecule type" value="Genomic_DNA"/>
</dbReference>
<gene>
    <name evidence="2" type="ORF">MNBD_GAMMA01-106</name>
</gene>